<comment type="caution">
    <text evidence="1">The sequence shown here is derived from an EMBL/GenBank/DDBJ whole genome shotgun (WGS) entry which is preliminary data.</text>
</comment>
<protein>
    <submittedName>
        <fullName evidence="1">Uncharacterized protein</fullName>
    </submittedName>
</protein>
<reference evidence="1 2" key="1">
    <citation type="journal article" date="2015" name="Microbiology (Mosc.)">
        <title>Genomics of the Weissella cibaria species with an examination of its metabolic traits.</title>
        <authorList>
            <person name="Lynch K.M."/>
            <person name="Lucid A."/>
            <person name="Arendt E.K."/>
            <person name="Sleator R.D."/>
            <person name="Lucey B."/>
            <person name="Coffey A."/>
        </authorList>
    </citation>
    <scope>NUCLEOTIDE SEQUENCE [LARGE SCALE GENOMIC DNA]</scope>
    <source>
        <strain evidence="1 2">MG1</strain>
    </source>
</reference>
<dbReference type="PATRIC" id="fig|137591.25.peg.598"/>
<proteinExistence type="predicted"/>
<dbReference type="OrthoDB" id="2146750at2"/>
<evidence type="ECO:0000313" key="2">
    <source>
        <dbReference type="Proteomes" id="UP000032287"/>
    </source>
</evidence>
<dbReference type="EMBL" id="JWHU01000007">
    <property type="protein sequence ID" value="KIU21544.1"/>
    <property type="molecule type" value="Genomic_DNA"/>
</dbReference>
<sequence>MKQKQNLLVIILSMLIFAGVVGGLQWFVAWQDTHYTKRLSHEVDYTLPNAKNSKLTNAQTLAVILDYPSAIKFKSDVLEAGGLNVVSIAQQVTGVTLPTVKVKSVEKRVYHSENGQVVTAFAVTATDDDNDIEFEYVPNNQLIVSFQWIGQHVAIDEQQVLQNWQRNIKLPVKHTAYLADGEISQMYSKTIDYRLTHSQSNLLLMPV</sequence>
<dbReference type="STRING" id="137591.AO080_00960"/>
<organism evidence="1 2">
    <name type="scientific">Weissella cibaria</name>
    <dbReference type="NCBI Taxonomy" id="137591"/>
    <lineage>
        <taxon>Bacteria</taxon>
        <taxon>Bacillati</taxon>
        <taxon>Bacillota</taxon>
        <taxon>Bacilli</taxon>
        <taxon>Lactobacillales</taxon>
        <taxon>Lactobacillaceae</taxon>
        <taxon>Weissella</taxon>
    </lineage>
</organism>
<gene>
    <name evidence="1" type="ORF">QX99_00615</name>
</gene>
<name>A0A0D1K904_9LACO</name>
<accession>A0A0D1K904</accession>
<evidence type="ECO:0000313" key="1">
    <source>
        <dbReference type="EMBL" id="KIU21544.1"/>
    </source>
</evidence>
<dbReference type="KEGG" id="wcb:AO080_00960"/>
<keyword evidence="2" id="KW-1185">Reference proteome</keyword>
<dbReference type="AlphaFoldDB" id="A0A0D1K904"/>
<dbReference type="Proteomes" id="UP000032287">
    <property type="component" value="Unassembled WGS sequence"/>
</dbReference>
<dbReference type="RefSeq" id="WP_043710860.1">
    <property type="nucleotide sequence ID" value="NZ_CP012873.1"/>
</dbReference>